<feature type="region of interest" description="Disordered" evidence="1">
    <location>
        <begin position="154"/>
        <end position="177"/>
    </location>
</feature>
<dbReference type="EMBL" id="KE524943">
    <property type="protein sequence ID" value="KFB38366.1"/>
    <property type="molecule type" value="Genomic_DNA"/>
</dbReference>
<reference evidence="2 4" key="1">
    <citation type="journal article" date="2014" name="BMC Genomics">
        <title>Genome sequence of Anopheles sinensis provides insight into genetics basis of mosquito competence for malaria parasites.</title>
        <authorList>
            <person name="Zhou D."/>
            <person name="Zhang D."/>
            <person name="Ding G."/>
            <person name="Shi L."/>
            <person name="Hou Q."/>
            <person name="Ye Y."/>
            <person name="Xu Y."/>
            <person name="Zhou H."/>
            <person name="Xiong C."/>
            <person name="Li S."/>
            <person name="Yu J."/>
            <person name="Hong S."/>
            <person name="Yu X."/>
            <person name="Zou P."/>
            <person name="Chen C."/>
            <person name="Chang X."/>
            <person name="Wang W."/>
            <person name="Lv Y."/>
            <person name="Sun Y."/>
            <person name="Ma L."/>
            <person name="Shen B."/>
            <person name="Zhu C."/>
        </authorList>
    </citation>
    <scope>NUCLEOTIDE SEQUENCE [LARGE SCALE GENOMIC DNA]</scope>
</reference>
<evidence type="ECO:0000256" key="1">
    <source>
        <dbReference type="SAM" id="MobiDB-lite"/>
    </source>
</evidence>
<evidence type="ECO:0000313" key="4">
    <source>
        <dbReference type="Proteomes" id="UP000030765"/>
    </source>
</evidence>
<keyword evidence="4" id="KW-1185">Reference proteome</keyword>
<organism evidence="2">
    <name type="scientific">Anopheles sinensis</name>
    <name type="common">Mosquito</name>
    <dbReference type="NCBI Taxonomy" id="74873"/>
    <lineage>
        <taxon>Eukaryota</taxon>
        <taxon>Metazoa</taxon>
        <taxon>Ecdysozoa</taxon>
        <taxon>Arthropoda</taxon>
        <taxon>Hexapoda</taxon>
        <taxon>Insecta</taxon>
        <taxon>Pterygota</taxon>
        <taxon>Neoptera</taxon>
        <taxon>Endopterygota</taxon>
        <taxon>Diptera</taxon>
        <taxon>Nematocera</taxon>
        <taxon>Culicoidea</taxon>
        <taxon>Culicidae</taxon>
        <taxon>Anophelinae</taxon>
        <taxon>Anopheles</taxon>
    </lineage>
</organism>
<gene>
    <name evidence="2" type="ORF">ZHAS_00005721</name>
</gene>
<reference evidence="3" key="2">
    <citation type="submission" date="2020-05" db="UniProtKB">
        <authorList>
            <consortium name="EnsemblMetazoa"/>
        </authorList>
    </citation>
    <scope>IDENTIFICATION</scope>
</reference>
<feature type="region of interest" description="Disordered" evidence="1">
    <location>
        <begin position="115"/>
        <end position="136"/>
    </location>
</feature>
<evidence type="ECO:0000313" key="2">
    <source>
        <dbReference type="EMBL" id="KFB38366.1"/>
    </source>
</evidence>
<protein>
    <submittedName>
        <fullName evidence="2 3">Uncharacterized protein</fullName>
    </submittedName>
</protein>
<dbReference type="EnsemblMetazoa" id="ASIC005721-RA">
    <property type="protein sequence ID" value="ASIC005721-PA"/>
    <property type="gene ID" value="ASIC005721"/>
</dbReference>
<feature type="region of interest" description="Disordered" evidence="1">
    <location>
        <begin position="22"/>
        <end position="46"/>
    </location>
</feature>
<accession>A0A084VK72</accession>
<proteinExistence type="predicted"/>
<dbReference type="Proteomes" id="UP000030765">
    <property type="component" value="Unassembled WGS sequence"/>
</dbReference>
<name>A0A084VK72_ANOSI</name>
<evidence type="ECO:0000313" key="3">
    <source>
        <dbReference type="EnsemblMetazoa" id="ASIC005721-PA"/>
    </source>
</evidence>
<feature type="compositionally biased region" description="Basic and acidic residues" evidence="1">
    <location>
        <begin position="22"/>
        <end position="33"/>
    </location>
</feature>
<dbReference type="AlphaFoldDB" id="A0A084VK72"/>
<sequence>MLFVPSRARACVSTGLRYNREDVRKPANREPRTWPEPSTPGPVQSAPPALRRFYSVRYSTRPCVCVCRHWVESKTAKLHRKAAKKNSATPRTEPRWEREDFVALLLALVSGSEENDFAHRTSRANSKQQMERTRKNSRTVHLVFGACIGVVRRNDHDHGNTGDDDNDNDDHTPYPDG</sequence>
<dbReference type="VEuPathDB" id="VectorBase:ASIC005721"/>
<dbReference type="EMBL" id="ATLV01014121">
    <property type="status" value="NOT_ANNOTATED_CDS"/>
    <property type="molecule type" value="Genomic_DNA"/>
</dbReference>